<gene>
    <name evidence="2" type="ORF">N180_10925</name>
</gene>
<evidence type="ECO:0000313" key="3">
    <source>
        <dbReference type="Proteomes" id="UP000028007"/>
    </source>
</evidence>
<feature type="transmembrane region" description="Helical" evidence="1">
    <location>
        <begin position="80"/>
        <end position="97"/>
    </location>
</feature>
<name>A0A081PLB9_9SPHI</name>
<protein>
    <submittedName>
        <fullName evidence="2">Uncharacterized protein</fullName>
    </submittedName>
</protein>
<dbReference type="AlphaFoldDB" id="A0A081PLB9"/>
<accession>A0A081PLB9</accession>
<keyword evidence="1" id="KW-0472">Membrane</keyword>
<proteinExistence type="predicted"/>
<organism evidence="2 3">
    <name type="scientific">Pedobacter antarcticus 4BY</name>
    <dbReference type="NCBI Taxonomy" id="1358423"/>
    <lineage>
        <taxon>Bacteria</taxon>
        <taxon>Pseudomonadati</taxon>
        <taxon>Bacteroidota</taxon>
        <taxon>Sphingobacteriia</taxon>
        <taxon>Sphingobacteriales</taxon>
        <taxon>Sphingobacteriaceae</taxon>
        <taxon>Pedobacter</taxon>
    </lineage>
</organism>
<keyword evidence="3" id="KW-1185">Reference proteome</keyword>
<comment type="caution">
    <text evidence="2">The sequence shown here is derived from an EMBL/GenBank/DDBJ whole genome shotgun (WGS) entry which is preliminary data.</text>
</comment>
<feature type="transmembrane region" description="Helical" evidence="1">
    <location>
        <begin position="54"/>
        <end position="74"/>
    </location>
</feature>
<dbReference type="EMBL" id="JNFF01000015">
    <property type="protein sequence ID" value="KEQ31492.1"/>
    <property type="molecule type" value="Genomic_DNA"/>
</dbReference>
<keyword evidence="1" id="KW-1133">Transmembrane helix</keyword>
<evidence type="ECO:0000256" key="1">
    <source>
        <dbReference type="SAM" id="Phobius"/>
    </source>
</evidence>
<reference evidence="2 3" key="1">
    <citation type="journal article" date="1992" name="Int. J. Syst. Bacteriol.">
        <title>Sphingobacterium antarcticus sp. nov. a Psychrotrophic Bacterium from the Soils of Schirmacher Oasis, Antarctica.</title>
        <authorList>
            <person name="Shivaji S."/>
            <person name="Ray M.K."/>
            <person name="Rao N.S."/>
            <person name="Saiserr L."/>
            <person name="Jagannadham M.V."/>
            <person name="Kumar G.S."/>
            <person name="Reddy G."/>
            <person name="Bhargava P.M."/>
        </authorList>
    </citation>
    <scope>NUCLEOTIDE SEQUENCE [LARGE SCALE GENOMIC DNA]</scope>
    <source>
        <strain evidence="2 3">4BY</strain>
    </source>
</reference>
<evidence type="ECO:0000313" key="2">
    <source>
        <dbReference type="EMBL" id="KEQ31492.1"/>
    </source>
</evidence>
<dbReference type="Proteomes" id="UP000028007">
    <property type="component" value="Unassembled WGS sequence"/>
</dbReference>
<sequence length="123" mass="14000">MLNVWPFITTLVISHAQPVRTLSAEPQANNWFGAVGNQFFTPDKVFMKKFPIHSAAGISLWLFTVNIVLVIASYLLENTWLATAAITMSSMMFYLQIRLSKSMSSPQQEHLQERKEAGQHFRV</sequence>
<keyword evidence="1" id="KW-0812">Transmembrane</keyword>